<dbReference type="PeptideAtlas" id="O76672"/>
<evidence type="ECO:0007829" key="7">
    <source>
        <dbReference type="PeptideAtlas" id="O76672"/>
    </source>
</evidence>
<feature type="region of interest" description="Disordered" evidence="2">
    <location>
        <begin position="22"/>
        <end position="110"/>
    </location>
</feature>
<dbReference type="AGR" id="WB:WBGene00019261"/>
<dbReference type="RefSeq" id="NP_497628.1">
    <property type="nucleotide sequence ID" value="NM_065227.3"/>
</dbReference>
<keyword evidence="3" id="KW-0732">Signal</keyword>
<evidence type="ECO:0000313" key="4">
    <source>
        <dbReference type="EMBL" id="CCD72019.1"/>
    </source>
</evidence>
<dbReference type="KEGG" id="cel:CELE_H34I24.2"/>
<dbReference type="Proteomes" id="UP000001940">
    <property type="component" value="Chromosome III"/>
</dbReference>
<evidence type="ECO:0000256" key="3">
    <source>
        <dbReference type="SAM" id="SignalP"/>
    </source>
</evidence>
<feature type="compositionally biased region" description="Low complexity" evidence="2">
    <location>
        <begin position="26"/>
        <end position="104"/>
    </location>
</feature>
<feature type="signal peptide" evidence="3">
    <location>
        <begin position="1"/>
        <end position="20"/>
    </location>
</feature>
<dbReference type="IntAct" id="O76672">
    <property type="interactions" value="2"/>
</dbReference>
<name>O76672_CAEEL</name>
<dbReference type="EMBL" id="BX284603">
    <property type="protein sequence ID" value="CCD72019.1"/>
    <property type="molecule type" value="Genomic_DNA"/>
</dbReference>
<dbReference type="WormBase" id="H34I24.2">
    <property type="protein sequence ID" value="CE26681"/>
    <property type="gene ID" value="WBGene00019261"/>
</dbReference>
<dbReference type="GeneID" id="175401"/>
<proteinExistence type="evidence at protein level"/>
<evidence type="ECO:0000256" key="1">
    <source>
        <dbReference type="SAM" id="Coils"/>
    </source>
</evidence>
<keyword evidence="7" id="KW-1267">Proteomics identification</keyword>
<dbReference type="SMR" id="O76672"/>
<evidence type="ECO:0000256" key="2">
    <source>
        <dbReference type="SAM" id="MobiDB-lite"/>
    </source>
</evidence>
<dbReference type="PIR" id="T33408">
    <property type="entry name" value="T33408"/>
</dbReference>
<evidence type="ECO:0000313" key="6">
    <source>
        <dbReference type="WormBase" id="H34I24.2"/>
    </source>
</evidence>
<reference evidence="4 5" key="1">
    <citation type="journal article" date="1998" name="Science">
        <title>Genome sequence of the nematode C. elegans: a platform for investigating biology.</title>
        <authorList>
            <consortium name="The C. elegans sequencing consortium"/>
            <person name="Sulson J.E."/>
            <person name="Waterston R."/>
        </authorList>
    </citation>
    <scope>NUCLEOTIDE SEQUENCE [LARGE SCALE GENOMIC DNA]</scope>
    <source>
        <strain evidence="4 5">Bristol N2</strain>
    </source>
</reference>
<organism evidence="4 5">
    <name type="scientific">Caenorhabditis elegans</name>
    <dbReference type="NCBI Taxonomy" id="6239"/>
    <lineage>
        <taxon>Eukaryota</taxon>
        <taxon>Metazoa</taxon>
        <taxon>Ecdysozoa</taxon>
        <taxon>Nematoda</taxon>
        <taxon>Chromadorea</taxon>
        <taxon>Rhabditida</taxon>
        <taxon>Rhabditina</taxon>
        <taxon>Rhabditomorpha</taxon>
        <taxon>Rhabditoidea</taxon>
        <taxon>Rhabditidae</taxon>
        <taxon>Peloderinae</taxon>
        <taxon>Caenorhabditis</taxon>
    </lineage>
</organism>
<feature type="chain" id="PRO_5004160612" evidence="3">
    <location>
        <begin position="21"/>
        <end position="458"/>
    </location>
</feature>
<dbReference type="FunCoup" id="O76672">
    <property type="interactions" value="1580"/>
</dbReference>
<keyword evidence="5" id="KW-1185">Reference proteome</keyword>
<evidence type="ECO:0000313" key="5">
    <source>
        <dbReference type="Proteomes" id="UP000001940"/>
    </source>
</evidence>
<protein>
    <submittedName>
        <fullName evidence="4">CUB domain-containing protein</fullName>
    </submittedName>
</protein>
<dbReference type="HOGENOM" id="CLU_565290_0_0_1"/>
<dbReference type="STRING" id="6239.H34I24.2.1"/>
<dbReference type="CTD" id="175401"/>
<dbReference type="PaxDb" id="6239-H34I24.2"/>
<dbReference type="eggNOG" id="ENOG502THA4">
    <property type="taxonomic scope" value="Eukaryota"/>
</dbReference>
<gene>
    <name evidence="4" type="ORF">CELE_H34I24.2</name>
    <name evidence="4 6" type="ORF">H34I24.2</name>
</gene>
<feature type="coiled-coil region" evidence="1">
    <location>
        <begin position="181"/>
        <end position="215"/>
    </location>
</feature>
<accession>O76672</accession>
<dbReference type="Bgee" id="WBGene00019261">
    <property type="expression patterns" value="Expressed in larva and 4 other cell types or tissues"/>
</dbReference>
<dbReference type="OMA" id="PANANCV"/>
<dbReference type="InParanoid" id="O76672"/>
<dbReference type="AlphaFoldDB" id="O76672"/>
<dbReference type="PIR" id="E88400">
    <property type="entry name" value="E88400"/>
</dbReference>
<dbReference type="UCSC" id="H34I24.2">
    <property type="organism name" value="c. elegans"/>
</dbReference>
<sequence>MKFRFLALCVGLLLATLVSGNGDPGASNSSSVATTVAASPSTDASSSAAPSQAPASPTSVDPSATTQAAASSGAPVSTVSPSSGATTAEPSSSSAAPVTSGGSTVSAGPTTPAPLPNVTYSLLQFSSPVCVDASCTYTFNAPGNNQVLLATDQSAVATERTQFSGLQGQASDKDKAVKEANDEAVQKIKDLQALLDSIQKNLNAIQNNIIVITNQQNDAQTTLTFVEKFIGQVNSAQGNCLYQRCLKPTTPAPPTTSTAPPPTTTPNPCLAFNCTGSGPCQLDSLNRPYCTNCPGDMDGYTQCQQVACSAAGTNFTIGTNNRGVWYSPGYNSNNTNSSVVPANSNCIYNLTGYYQVNQTSGAPELNLNCLASSNVEFYFLNSDGFKTPLTSGSSARVINNALGKMKTGGQIVITSTSLDASYCVLPLALQPATTSKPEFEESEVAKKSNGFFNWLMGY</sequence>
<keyword evidence="1" id="KW-0175">Coiled coil</keyword>
<dbReference type="OrthoDB" id="5871460at2759"/>